<dbReference type="SUPFAM" id="SSF46955">
    <property type="entry name" value="Putative DNA-binding domain"/>
    <property type="match status" value="1"/>
</dbReference>
<evidence type="ECO:0000313" key="7">
    <source>
        <dbReference type="Proteomes" id="UP000216605"/>
    </source>
</evidence>
<protein>
    <submittedName>
        <fullName evidence="6">MerR family transcriptional regulator</fullName>
    </submittedName>
</protein>
<evidence type="ECO:0000259" key="5">
    <source>
        <dbReference type="PROSITE" id="PS50937"/>
    </source>
</evidence>
<reference evidence="6 7" key="1">
    <citation type="submission" date="2017-07" db="EMBL/GenBank/DDBJ databases">
        <title>Flavobacterium cyanobacteriorum sp. nov., isolated from cyanobacterial aggregates in a eutrophic lake.</title>
        <authorList>
            <person name="Cai H."/>
        </authorList>
    </citation>
    <scope>NUCLEOTIDE SEQUENCE [LARGE SCALE GENOMIC DNA]</scope>
    <source>
        <strain evidence="6 7">TH021</strain>
    </source>
</reference>
<dbReference type="PANTHER" id="PTHR30204:SF69">
    <property type="entry name" value="MERR-FAMILY TRANSCRIPTIONAL REGULATOR"/>
    <property type="match status" value="1"/>
</dbReference>
<keyword evidence="2" id="KW-0805">Transcription regulation</keyword>
<dbReference type="Gene3D" id="1.10.1240.10">
    <property type="entry name" value="Methionine synthase domain"/>
    <property type="match status" value="1"/>
</dbReference>
<dbReference type="InterPro" id="IPR009061">
    <property type="entry name" value="DNA-bd_dom_put_sf"/>
</dbReference>
<dbReference type="InterPro" id="IPR003759">
    <property type="entry name" value="Cbl-bd_cap"/>
</dbReference>
<dbReference type="Proteomes" id="UP000216605">
    <property type="component" value="Unassembled WGS sequence"/>
</dbReference>
<dbReference type="Gene3D" id="1.10.1660.10">
    <property type="match status" value="1"/>
</dbReference>
<dbReference type="Gene3D" id="3.40.50.280">
    <property type="entry name" value="Cobalamin-binding domain"/>
    <property type="match status" value="1"/>
</dbReference>
<dbReference type="AlphaFoldDB" id="A0A255Z3L2"/>
<dbReference type="RefSeq" id="WP_094415485.1">
    <property type="nucleotide sequence ID" value="NZ_NOXV01000282.1"/>
</dbReference>
<dbReference type="InterPro" id="IPR047057">
    <property type="entry name" value="MerR_fam"/>
</dbReference>
<evidence type="ECO:0000256" key="3">
    <source>
        <dbReference type="ARBA" id="ARBA00023125"/>
    </source>
</evidence>
<dbReference type="InterPro" id="IPR000551">
    <property type="entry name" value="MerR-type_HTH_dom"/>
</dbReference>
<dbReference type="Pfam" id="PF13411">
    <property type="entry name" value="MerR_1"/>
    <property type="match status" value="1"/>
</dbReference>
<keyword evidence="7" id="KW-1185">Reference proteome</keyword>
<keyword evidence="4" id="KW-0804">Transcription</keyword>
<dbReference type="EMBL" id="NOXV01000282">
    <property type="protein sequence ID" value="OYQ35475.1"/>
    <property type="molecule type" value="Genomic_DNA"/>
</dbReference>
<organism evidence="6 7">
    <name type="scientific">Flavobacterium cyanobacteriorum</name>
    <dbReference type="NCBI Taxonomy" id="2022802"/>
    <lineage>
        <taxon>Bacteria</taxon>
        <taxon>Pseudomonadati</taxon>
        <taxon>Bacteroidota</taxon>
        <taxon>Flavobacteriia</taxon>
        <taxon>Flavobacteriales</taxon>
        <taxon>Flavobacteriaceae</taxon>
        <taxon>Flavobacterium</taxon>
    </lineage>
</organism>
<keyword evidence="1" id="KW-0678">Repressor</keyword>
<evidence type="ECO:0000256" key="2">
    <source>
        <dbReference type="ARBA" id="ARBA00023015"/>
    </source>
</evidence>
<dbReference type="GO" id="GO:0003677">
    <property type="term" value="F:DNA binding"/>
    <property type="evidence" value="ECO:0007669"/>
    <property type="project" value="UniProtKB-KW"/>
</dbReference>
<dbReference type="OrthoDB" id="9800334at2"/>
<feature type="domain" description="HTH merR-type" evidence="5">
    <location>
        <begin position="7"/>
        <end position="76"/>
    </location>
</feature>
<dbReference type="PANTHER" id="PTHR30204">
    <property type="entry name" value="REDOX-CYCLING DRUG-SENSING TRANSCRIPTIONAL ACTIVATOR SOXR"/>
    <property type="match status" value="1"/>
</dbReference>
<evidence type="ECO:0000256" key="1">
    <source>
        <dbReference type="ARBA" id="ARBA00022491"/>
    </source>
</evidence>
<accession>A0A255Z3L2</accession>
<evidence type="ECO:0000256" key="4">
    <source>
        <dbReference type="ARBA" id="ARBA00023163"/>
    </source>
</evidence>
<dbReference type="SMART" id="SM00422">
    <property type="entry name" value="HTH_MERR"/>
    <property type="match status" value="1"/>
</dbReference>
<name>A0A255Z3L2_9FLAO</name>
<evidence type="ECO:0000313" key="6">
    <source>
        <dbReference type="EMBL" id="OYQ35475.1"/>
    </source>
</evidence>
<dbReference type="GO" id="GO:0003700">
    <property type="term" value="F:DNA-binding transcription factor activity"/>
    <property type="evidence" value="ECO:0007669"/>
    <property type="project" value="InterPro"/>
</dbReference>
<keyword evidence="3" id="KW-0238">DNA-binding</keyword>
<gene>
    <name evidence="6" type="ORF">CHU92_10900</name>
</gene>
<dbReference type="CDD" id="cd01104">
    <property type="entry name" value="HTH_MlrA-CarA"/>
    <property type="match status" value="1"/>
</dbReference>
<comment type="caution">
    <text evidence="6">The sequence shown here is derived from an EMBL/GenBank/DDBJ whole genome shotgun (WGS) entry which is preliminary data.</text>
</comment>
<dbReference type="InterPro" id="IPR036594">
    <property type="entry name" value="Meth_synthase_dom"/>
</dbReference>
<sequence>MNNIKNVFNIKDLENLSGIKAHTIRIWEKRYKVLQPMRSDTNIRYYDVQSLQKLLNISTLHSFGYKISAISKMPEEKIPVLVREILRNKNMTNHVLNSFKLAMMNFDQALFINTYNTLLREKSFREIFYDLFIPLMHEIGFLWQTGTITPAHEHFISFLIKQKLAANTEKLMIEPPVKTDRTFVLFLPMNEIHELGLMFVNYELILSGHKAIYLGERVPTSSLVDVKKYFNNITFITYLTVQPEIQKLNPYIEELKSEILNDDDTKLFILGKMGEFIQREKLNDKIKIIDSIGHFKAFIEYQK</sequence>
<proteinExistence type="predicted"/>
<dbReference type="Pfam" id="PF02607">
    <property type="entry name" value="B12-binding_2"/>
    <property type="match status" value="1"/>
</dbReference>
<dbReference type="PROSITE" id="PS50937">
    <property type="entry name" value="HTH_MERR_2"/>
    <property type="match status" value="1"/>
</dbReference>